<proteinExistence type="predicted"/>
<evidence type="ECO:0008006" key="5">
    <source>
        <dbReference type="Google" id="ProtNLM"/>
    </source>
</evidence>
<comment type="caution">
    <text evidence="3">The sequence shown here is derived from an EMBL/GenBank/DDBJ whole genome shotgun (WGS) entry which is preliminary data.</text>
</comment>
<dbReference type="PANTHER" id="PTHR33116:SF86">
    <property type="entry name" value="REVERSE TRANSCRIPTASE DOMAIN-CONTAINING PROTEIN"/>
    <property type="match status" value="1"/>
</dbReference>
<dbReference type="InterPro" id="IPR002156">
    <property type="entry name" value="RNaseH_domain"/>
</dbReference>
<reference evidence="3" key="1">
    <citation type="submission" date="2023-05" db="EMBL/GenBank/DDBJ databases">
        <title>Genome and transcriptome analyses reveal genes involved in the formation of fine ridges on petal epidermal cells in Hibiscus trionum.</title>
        <authorList>
            <person name="Koshimizu S."/>
            <person name="Masuda S."/>
            <person name="Ishii T."/>
            <person name="Shirasu K."/>
            <person name="Hoshino A."/>
            <person name="Arita M."/>
        </authorList>
    </citation>
    <scope>NUCLEOTIDE SEQUENCE</scope>
    <source>
        <strain evidence="3">Hamamatsu line</strain>
    </source>
</reference>
<dbReference type="Pfam" id="PF13456">
    <property type="entry name" value="RVT_3"/>
    <property type="match status" value="1"/>
</dbReference>
<evidence type="ECO:0000259" key="2">
    <source>
        <dbReference type="Pfam" id="PF13966"/>
    </source>
</evidence>
<dbReference type="CDD" id="cd06222">
    <property type="entry name" value="RNase_H_like"/>
    <property type="match status" value="1"/>
</dbReference>
<organism evidence="3 4">
    <name type="scientific">Hibiscus trionum</name>
    <name type="common">Flower of an hour</name>
    <dbReference type="NCBI Taxonomy" id="183268"/>
    <lineage>
        <taxon>Eukaryota</taxon>
        <taxon>Viridiplantae</taxon>
        <taxon>Streptophyta</taxon>
        <taxon>Embryophyta</taxon>
        <taxon>Tracheophyta</taxon>
        <taxon>Spermatophyta</taxon>
        <taxon>Magnoliopsida</taxon>
        <taxon>eudicotyledons</taxon>
        <taxon>Gunneridae</taxon>
        <taxon>Pentapetalae</taxon>
        <taxon>rosids</taxon>
        <taxon>malvids</taxon>
        <taxon>Malvales</taxon>
        <taxon>Malvaceae</taxon>
        <taxon>Malvoideae</taxon>
        <taxon>Hibiscus</taxon>
    </lineage>
</organism>
<dbReference type="GO" id="GO:0003676">
    <property type="term" value="F:nucleic acid binding"/>
    <property type="evidence" value="ECO:0007669"/>
    <property type="project" value="InterPro"/>
</dbReference>
<name>A0A9W7HZ32_HIBTR</name>
<dbReference type="PANTHER" id="PTHR33116">
    <property type="entry name" value="REVERSE TRANSCRIPTASE ZINC-BINDING DOMAIN-CONTAINING PROTEIN-RELATED-RELATED"/>
    <property type="match status" value="1"/>
</dbReference>
<feature type="domain" description="Reverse transcriptase zinc-binding" evidence="2">
    <location>
        <begin position="368"/>
        <end position="453"/>
    </location>
</feature>
<feature type="domain" description="RNase H type-1" evidence="1">
    <location>
        <begin position="585"/>
        <end position="644"/>
    </location>
</feature>
<sequence>MERLGHRIDEAISNGSWSPFRFIRNGTPLSHLFFVDDLILYSKADLVNAKVIEDILAEFGSSSGHRVSKQKTQIWFSPNTDPMVKDSICASLGFQVVENLGKYLGVPVIHKRVTRADYSFIIDKLRSRLSGWVAKTLSLAGRATLAKSVLSSIYVYFMQSTLLPKGVCDDIEKIVRQFVWGNSTFDRKISLVNWEVLRQPMENGGLGFRNMYAYNVAFVHKVGFTFISKPNTLWVSLLRQKYRIVEMCPHSIRRSTGSPLWRALTNHWDSIRSSIAWSLGNDHSVSLLDDVWIPSLGPLRTYTLLHAEELDTLSIPDLINANGTWNLDLLPSIFPRDVITHILSIKCPEPSDPNDVCVWRWNPLHSSSISSAYKFLSEMNWDPVSSTWKMFWKCPVPQRILFFIWLVYRQKLMTNSERCRRRLSDNPACPGCAHPLESCCHALRDCPEALDVWMRIVPAALHDSFYSMNTADWLRCNLTSRLIHPKFNLQWLVLFASALRKILKRRNELVFIGTSQPSSTVLRLSLAWARCYENTRPLQYAALLPQNHVVQWSPPIRGCLCLNVDGSSASSTKLNVVGGLLREILEVQSDCKQAVKLVTDSDAGNSSFSLVRAIDKLRGRAWLTDIIWIPRDANRPADYLAKLADPTIDSLAFLEEPHLLRLLVFLIEIL</sequence>
<dbReference type="InterPro" id="IPR026960">
    <property type="entry name" value="RVT-Znf"/>
</dbReference>
<dbReference type="EMBL" id="BSYR01000021">
    <property type="protein sequence ID" value="GMI86289.1"/>
    <property type="molecule type" value="Genomic_DNA"/>
</dbReference>
<dbReference type="OrthoDB" id="1434716at2759"/>
<evidence type="ECO:0000313" key="3">
    <source>
        <dbReference type="EMBL" id="GMI86289.1"/>
    </source>
</evidence>
<dbReference type="Proteomes" id="UP001165190">
    <property type="component" value="Unassembled WGS sequence"/>
</dbReference>
<evidence type="ECO:0000259" key="1">
    <source>
        <dbReference type="Pfam" id="PF13456"/>
    </source>
</evidence>
<keyword evidence="4" id="KW-1185">Reference proteome</keyword>
<dbReference type="AlphaFoldDB" id="A0A9W7HZ32"/>
<protein>
    <recommendedName>
        <fullName evidence="5">Reverse transcriptase zinc-binding domain-containing protein</fullName>
    </recommendedName>
</protein>
<evidence type="ECO:0000313" key="4">
    <source>
        <dbReference type="Proteomes" id="UP001165190"/>
    </source>
</evidence>
<dbReference type="Pfam" id="PF13966">
    <property type="entry name" value="zf-RVT"/>
    <property type="match status" value="1"/>
</dbReference>
<gene>
    <name evidence="3" type="ORF">HRI_002298200</name>
</gene>
<dbReference type="GO" id="GO:0004523">
    <property type="term" value="F:RNA-DNA hybrid ribonuclease activity"/>
    <property type="evidence" value="ECO:0007669"/>
    <property type="project" value="InterPro"/>
</dbReference>
<accession>A0A9W7HZ32</accession>
<dbReference type="InterPro" id="IPR044730">
    <property type="entry name" value="RNase_H-like_dom_plant"/>
</dbReference>